<gene>
    <name evidence="1" type="ORF">KP509_33G068200</name>
</gene>
<dbReference type="AlphaFoldDB" id="A0A8T2QSG6"/>
<organism evidence="1 2">
    <name type="scientific">Ceratopteris richardii</name>
    <name type="common">Triangle waterfern</name>
    <dbReference type="NCBI Taxonomy" id="49495"/>
    <lineage>
        <taxon>Eukaryota</taxon>
        <taxon>Viridiplantae</taxon>
        <taxon>Streptophyta</taxon>
        <taxon>Embryophyta</taxon>
        <taxon>Tracheophyta</taxon>
        <taxon>Polypodiopsida</taxon>
        <taxon>Polypodiidae</taxon>
        <taxon>Polypodiales</taxon>
        <taxon>Pteridineae</taxon>
        <taxon>Pteridaceae</taxon>
        <taxon>Parkerioideae</taxon>
        <taxon>Ceratopteris</taxon>
    </lineage>
</organism>
<evidence type="ECO:0000313" key="2">
    <source>
        <dbReference type="Proteomes" id="UP000825935"/>
    </source>
</evidence>
<keyword evidence="2" id="KW-1185">Reference proteome</keyword>
<protein>
    <submittedName>
        <fullName evidence="1">Uncharacterized protein</fullName>
    </submittedName>
</protein>
<dbReference type="Proteomes" id="UP000825935">
    <property type="component" value="Chromosome 33"/>
</dbReference>
<name>A0A8T2QSG6_CERRI</name>
<sequence length="44" mass="4842">MHRWPRFGTFTCFPYGGGHNTLDYIPGTLHGVSLIPSLSLADAH</sequence>
<evidence type="ECO:0000313" key="1">
    <source>
        <dbReference type="EMBL" id="KAH7286301.1"/>
    </source>
</evidence>
<accession>A0A8T2QSG6</accession>
<proteinExistence type="predicted"/>
<dbReference type="EMBL" id="CM035438">
    <property type="protein sequence ID" value="KAH7286301.1"/>
    <property type="molecule type" value="Genomic_DNA"/>
</dbReference>
<comment type="caution">
    <text evidence="1">The sequence shown here is derived from an EMBL/GenBank/DDBJ whole genome shotgun (WGS) entry which is preliminary data.</text>
</comment>
<reference evidence="1" key="1">
    <citation type="submission" date="2021-08" db="EMBL/GenBank/DDBJ databases">
        <title>WGS assembly of Ceratopteris richardii.</title>
        <authorList>
            <person name="Marchant D.B."/>
            <person name="Chen G."/>
            <person name="Jenkins J."/>
            <person name="Shu S."/>
            <person name="Leebens-Mack J."/>
            <person name="Grimwood J."/>
            <person name="Schmutz J."/>
            <person name="Soltis P."/>
            <person name="Soltis D."/>
            <person name="Chen Z.-H."/>
        </authorList>
    </citation>
    <scope>NUCLEOTIDE SEQUENCE</scope>
    <source>
        <strain evidence="1">Whitten #5841</strain>
        <tissue evidence="1">Leaf</tissue>
    </source>
</reference>